<dbReference type="InterPro" id="IPR000863">
    <property type="entry name" value="Sulfotransferase_dom"/>
</dbReference>
<dbReference type="PANTHER" id="PTHR11783">
    <property type="entry name" value="SULFOTRANSFERASE SULT"/>
    <property type="match status" value="1"/>
</dbReference>
<sequence length="109" mass="12681">MILYIYRNPKDVLISFFHFSNWLVTLEATDTIDHFLEKFLDGKADLRSSVLRICSFLEKELSEEDVDAVVRQATFQTMKSDPRANYECIINDEIGVRNNVGSFLRKDTI</sequence>
<keyword evidence="8" id="KW-1185">Reference proteome</keyword>
<evidence type="ECO:0000256" key="5">
    <source>
        <dbReference type="RuleBase" id="RU361155"/>
    </source>
</evidence>
<comment type="similarity">
    <text evidence="2 5">Belongs to the sulfotransferase 1 family.</text>
</comment>
<dbReference type="InterPro" id="IPR027417">
    <property type="entry name" value="P-loop_NTPase"/>
</dbReference>
<keyword evidence="4 5" id="KW-0808">Transferase</keyword>
<organism evidence="7 8">
    <name type="scientific">Apodemus speciosus</name>
    <name type="common">Large Japanese field mouse</name>
    <dbReference type="NCBI Taxonomy" id="105296"/>
    <lineage>
        <taxon>Eukaryota</taxon>
        <taxon>Metazoa</taxon>
        <taxon>Chordata</taxon>
        <taxon>Craniata</taxon>
        <taxon>Vertebrata</taxon>
        <taxon>Euteleostomi</taxon>
        <taxon>Mammalia</taxon>
        <taxon>Eutheria</taxon>
        <taxon>Euarchontoglires</taxon>
        <taxon>Glires</taxon>
        <taxon>Rodentia</taxon>
        <taxon>Myomorpha</taxon>
        <taxon>Muroidea</taxon>
        <taxon>Muridae</taxon>
        <taxon>Murinae</taxon>
        <taxon>Apodemus</taxon>
    </lineage>
</organism>
<evidence type="ECO:0000313" key="7">
    <source>
        <dbReference type="EMBL" id="GAB1295022.1"/>
    </source>
</evidence>
<reference evidence="7 8" key="1">
    <citation type="submission" date="2024-08" db="EMBL/GenBank/DDBJ databases">
        <title>The draft genome of Apodemus speciosus.</title>
        <authorList>
            <person name="Nabeshima K."/>
            <person name="Suzuki S."/>
            <person name="Onuma M."/>
        </authorList>
    </citation>
    <scope>NUCLEOTIDE SEQUENCE [LARGE SCALE GENOMIC DNA]</scope>
    <source>
        <strain evidence="7">IB14-021</strain>
    </source>
</reference>
<dbReference type="Gene3D" id="3.40.50.300">
    <property type="entry name" value="P-loop containing nucleotide triphosphate hydrolases"/>
    <property type="match status" value="2"/>
</dbReference>
<gene>
    <name evidence="7" type="ORF">APTSU1_001025600</name>
</gene>
<proteinExistence type="inferred from homology"/>
<evidence type="ECO:0000313" key="8">
    <source>
        <dbReference type="Proteomes" id="UP001623349"/>
    </source>
</evidence>
<feature type="domain" description="Sulfotransferase" evidence="6">
    <location>
        <begin position="43"/>
        <end position="107"/>
    </location>
</feature>
<dbReference type="EMBL" id="BAAFST010000010">
    <property type="protein sequence ID" value="GAB1295022.1"/>
    <property type="molecule type" value="Genomic_DNA"/>
</dbReference>
<dbReference type="Pfam" id="PF00685">
    <property type="entry name" value="Sulfotransfer_1"/>
    <property type="match status" value="1"/>
</dbReference>
<dbReference type="SUPFAM" id="SSF52540">
    <property type="entry name" value="P-loop containing nucleoside triphosphate hydrolases"/>
    <property type="match status" value="1"/>
</dbReference>
<evidence type="ECO:0000256" key="4">
    <source>
        <dbReference type="ARBA" id="ARBA00022679"/>
    </source>
</evidence>
<name>A0ABQ0F6W3_APOSI</name>
<protein>
    <recommendedName>
        <fullName evidence="5">Sulfotransferase</fullName>
        <ecNumber evidence="5">2.8.2.-</ecNumber>
    </recommendedName>
</protein>
<evidence type="ECO:0000256" key="2">
    <source>
        <dbReference type="ARBA" id="ARBA00005771"/>
    </source>
</evidence>
<keyword evidence="3" id="KW-0963">Cytoplasm</keyword>
<dbReference type="Proteomes" id="UP001623349">
    <property type="component" value="Unassembled WGS sequence"/>
</dbReference>
<evidence type="ECO:0000256" key="1">
    <source>
        <dbReference type="ARBA" id="ARBA00004496"/>
    </source>
</evidence>
<evidence type="ECO:0000256" key="3">
    <source>
        <dbReference type="ARBA" id="ARBA00022490"/>
    </source>
</evidence>
<comment type="subcellular location">
    <subcellularLocation>
        <location evidence="1">Cytoplasm</location>
    </subcellularLocation>
</comment>
<accession>A0ABQ0F6W3</accession>
<evidence type="ECO:0000259" key="6">
    <source>
        <dbReference type="Pfam" id="PF00685"/>
    </source>
</evidence>
<comment type="caution">
    <text evidence="7">The sequence shown here is derived from an EMBL/GenBank/DDBJ whole genome shotgun (WGS) entry which is preliminary data.</text>
</comment>
<dbReference type="EC" id="2.8.2.-" evidence="5"/>